<dbReference type="AlphaFoldDB" id="A0AAW2GAY8"/>
<comment type="caution">
    <text evidence="2">The sequence shown here is derived from an EMBL/GenBank/DDBJ whole genome shotgun (WGS) entry which is preliminary data.</text>
</comment>
<proteinExistence type="predicted"/>
<organism evidence="2 3">
    <name type="scientific">Cardiocondyla obscurior</name>
    <dbReference type="NCBI Taxonomy" id="286306"/>
    <lineage>
        <taxon>Eukaryota</taxon>
        <taxon>Metazoa</taxon>
        <taxon>Ecdysozoa</taxon>
        <taxon>Arthropoda</taxon>
        <taxon>Hexapoda</taxon>
        <taxon>Insecta</taxon>
        <taxon>Pterygota</taxon>
        <taxon>Neoptera</taxon>
        <taxon>Endopterygota</taxon>
        <taxon>Hymenoptera</taxon>
        <taxon>Apocrita</taxon>
        <taxon>Aculeata</taxon>
        <taxon>Formicoidea</taxon>
        <taxon>Formicidae</taxon>
        <taxon>Myrmicinae</taxon>
        <taxon>Cardiocondyla</taxon>
    </lineage>
</organism>
<accession>A0AAW2GAY8</accession>
<keyword evidence="3" id="KW-1185">Reference proteome</keyword>
<evidence type="ECO:0000313" key="2">
    <source>
        <dbReference type="EMBL" id="KAL0123645.1"/>
    </source>
</evidence>
<dbReference type="Proteomes" id="UP001430953">
    <property type="component" value="Unassembled WGS sequence"/>
</dbReference>
<protein>
    <submittedName>
        <fullName evidence="2">Uncharacterized protein</fullName>
    </submittedName>
</protein>
<evidence type="ECO:0000256" key="1">
    <source>
        <dbReference type="SAM" id="MobiDB-lite"/>
    </source>
</evidence>
<evidence type="ECO:0000313" key="3">
    <source>
        <dbReference type="Proteomes" id="UP001430953"/>
    </source>
</evidence>
<feature type="region of interest" description="Disordered" evidence="1">
    <location>
        <begin position="51"/>
        <end position="90"/>
    </location>
</feature>
<sequence length="90" mass="9684">MFDQKNTGEIIGCCFAWLLSLQVDQAAQPLLQKNIYSFKFIPTIPIDPTGPGYPLSPFSPTGPGKPFTPSHPLSPFSPEGPSSPLGPKNK</sequence>
<dbReference type="EMBL" id="JADYXP020000005">
    <property type="protein sequence ID" value="KAL0123645.1"/>
    <property type="molecule type" value="Genomic_DNA"/>
</dbReference>
<reference evidence="2 3" key="1">
    <citation type="submission" date="2023-03" db="EMBL/GenBank/DDBJ databases">
        <title>High recombination rates correlate with genetic variation in Cardiocondyla obscurior ants.</title>
        <authorList>
            <person name="Errbii M."/>
        </authorList>
    </citation>
    <scope>NUCLEOTIDE SEQUENCE [LARGE SCALE GENOMIC DNA]</scope>
    <source>
        <strain evidence="2">Alpha-2009</strain>
        <tissue evidence="2">Whole body</tissue>
    </source>
</reference>
<name>A0AAW2GAY8_9HYME</name>
<gene>
    <name evidence="2" type="ORF">PUN28_005873</name>
</gene>